<dbReference type="EMBL" id="LSYS01002834">
    <property type="protein sequence ID" value="OPJ85445.1"/>
    <property type="molecule type" value="Genomic_DNA"/>
</dbReference>
<proteinExistence type="predicted"/>
<protein>
    <submittedName>
        <fullName evidence="2">Uncharacterized protein</fullName>
    </submittedName>
</protein>
<gene>
    <name evidence="2" type="ORF">AV530_001674</name>
</gene>
<keyword evidence="3" id="KW-1185">Reference proteome</keyword>
<feature type="region of interest" description="Disordered" evidence="1">
    <location>
        <begin position="1"/>
        <end position="27"/>
    </location>
</feature>
<evidence type="ECO:0000313" key="2">
    <source>
        <dbReference type="EMBL" id="OPJ85445.1"/>
    </source>
</evidence>
<organism evidence="2 3">
    <name type="scientific">Patagioenas fasciata monilis</name>
    <dbReference type="NCBI Taxonomy" id="372326"/>
    <lineage>
        <taxon>Eukaryota</taxon>
        <taxon>Metazoa</taxon>
        <taxon>Chordata</taxon>
        <taxon>Craniata</taxon>
        <taxon>Vertebrata</taxon>
        <taxon>Euteleostomi</taxon>
        <taxon>Archelosauria</taxon>
        <taxon>Archosauria</taxon>
        <taxon>Dinosauria</taxon>
        <taxon>Saurischia</taxon>
        <taxon>Theropoda</taxon>
        <taxon>Coelurosauria</taxon>
        <taxon>Aves</taxon>
        <taxon>Neognathae</taxon>
        <taxon>Neoaves</taxon>
        <taxon>Columbimorphae</taxon>
        <taxon>Columbiformes</taxon>
        <taxon>Columbidae</taxon>
        <taxon>Patagioenas</taxon>
    </lineage>
</organism>
<accession>A0A1V4KM09</accession>
<comment type="caution">
    <text evidence="2">The sequence shown here is derived from an EMBL/GenBank/DDBJ whole genome shotgun (WGS) entry which is preliminary data.</text>
</comment>
<feature type="compositionally biased region" description="Polar residues" evidence="1">
    <location>
        <begin position="14"/>
        <end position="27"/>
    </location>
</feature>
<sequence length="180" mass="19546">MGPPAGTRHARHPTQVTRPTRNGSSEADLTQMDDISLTRKESMLESKWKFPVSPISAELSQRVGVRRDRAGQTSSCSYLLGLGHRISCKTACSAPHLNWLVTFLLASVSQLPFSFVTEDAISSQHPAYGVQTCHEVSQLDFNGTWTSLSFTCWKCPGLSLTCEIISVGNLGMSSQDGLTG</sequence>
<reference evidence="2 3" key="1">
    <citation type="submission" date="2016-02" db="EMBL/GenBank/DDBJ databases">
        <title>Band-tailed pigeon sequencing and assembly.</title>
        <authorList>
            <person name="Soares A.E."/>
            <person name="Novak B.J."/>
            <person name="Rice E.S."/>
            <person name="O'Connell B."/>
            <person name="Chang D."/>
            <person name="Weber S."/>
            <person name="Shapiro B."/>
        </authorList>
    </citation>
    <scope>NUCLEOTIDE SEQUENCE [LARGE SCALE GENOMIC DNA]</scope>
    <source>
        <strain evidence="2">BTP2013</strain>
        <tissue evidence="2">Blood</tissue>
    </source>
</reference>
<name>A0A1V4KM09_PATFA</name>
<evidence type="ECO:0000313" key="3">
    <source>
        <dbReference type="Proteomes" id="UP000190648"/>
    </source>
</evidence>
<evidence type="ECO:0000256" key="1">
    <source>
        <dbReference type="SAM" id="MobiDB-lite"/>
    </source>
</evidence>
<dbReference type="AlphaFoldDB" id="A0A1V4KM09"/>
<dbReference type="Proteomes" id="UP000190648">
    <property type="component" value="Unassembled WGS sequence"/>
</dbReference>